<name>A0A1C7IDJ4_9FIRM</name>
<dbReference type="Gene3D" id="3.40.50.2000">
    <property type="entry name" value="Glycogen Phosphorylase B"/>
    <property type="match status" value="2"/>
</dbReference>
<evidence type="ECO:0000313" key="2">
    <source>
        <dbReference type="EMBL" id="ANU77721.2"/>
    </source>
</evidence>
<gene>
    <name evidence="2" type="ORF">A4V09_19410</name>
</gene>
<dbReference type="PANTHER" id="PTHR45947:SF3">
    <property type="entry name" value="SULFOQUINOVOSYL TRANSFERASE SQD2"/>
    <property type="match status" value="1"/>
</dbReference>
<dbReference type="OrthoDB" id="9804196at2"/>
<dbReference type="Proteomes" id="UP000092574">
    <property type="component" value="Chromosome"/>
</dbReference>
<dbReference type="InterPro" id="IPR050194">
    <property type="entry name" value="Glycosyltransferase_grp1"/>
</dbReference>
<sequence length="384" mass="43864">MLSIWSFKFREVMIMTLPIRVLQVIGIMNRGGAENMIMNLYRNIDRSKIQFDFVEHTETEAAFDSEILSLGGIVFHCPRYQGINHLTYIAWWKRFLQMHADKYIAVHGHIGSTAAIYLSEAKKYGLYTISHSHSAGGIQDIKGVLYWMLSYPTRHIANYFFSCSKTAGITRFGKKVGNSTRCRVLNNAIETGKFAFNIKKRVVVRQELGLREDQLCVGHIGRFDKYKNQSLVIDIFDKILKKVPDAKLLFIGDGPMRNHMEQKAITRGIISNIIFTGVRRDVDCFIMAMDIFVFPSIFEGFPLTLVEVQTSGLPCVISDTISEECILTEDLIEKCSLDCGPEVWADRLIGKSRQPRYSHRQEILKQGYDISTTANWIEGFYLGI</sequence>
<dbReference type="SUPFAM" id="SSF53756">
    <property type="entry name" value="UDP-Glycosyltransferase/glycogen phosphorylase"/>
    <property type="match status" value="1"/>
</dbReference>
<evidence type="ECO:0000313" key="3">
    <source>
        <dbReference type="Proteomes" id="UP000092574"/>
    </source>
</evidence>
<dbReference type="STRING" id="1796616.A4V09_19410"/>
<feature type="domain" description="Glycosyl transferase family 1" evidence="1">
    <location>
        <begin position="205"/>
        <end position="320"/>
    </location>
</feature>
<dbReference type="PANTHER" id="PTHR45947">
    <property type="entry name" value="SULFOQUINOVOSYL TRANSFERASE SQD2"/>
    <property type="match status" value="1"/>
</dbReference>
<dbReference type="GO" id="GO:0016757">
    <property type="term" value="F:glycosyltransferase activity"/>
    <property type="evidence" value="ECO:0007669"/>
    <property type="project" value="InterPro"/>
</dbReference>
<proteinExistence type="predicted"/>
<keyword evidence="3" id="KW-1185">Reference proteome</keyword>
<evidence type="ECO:0000259" key="1">
    <source>
        <dbReference type="Pfam" id="PF00534"/>
    </source>
</evidence>
<dbReference type="InterPro" id="IPR001296">
    <property type="entry name" value="Glyco_trans_1"/>
</dbReference>
<dbReference type="AlphaFoldDB" id="A0A1C7IDJ4"/>
<accession>A0A1C7IDJ4</accession>
<dbReference type="EMBL" id="CP015405">
    <property type="protein sequence ID" value="ANU77721.2"/>
    <property type="molecule type" value="Genomic_DNA"/>
</dbReference>
<organism evidence="2 3">
    <name type="scientific">Blautia pseudococcoides</name>
    <dbReference type="NCBI Taxonomy" id="1796616"/>
    <lineage>
        <taxon>Bacteria</taxon>
        <taxon>Bacillati</taxon>
        <taxon>Bacillota</taxon>
        <taxon>Clostridia</taxon>
        <taxon>Lachnospirales</taxon>
        <taxon>Lachnospiraceae</taxon>
        <taxon>Blautia</taxon>
    </lineage>
</organism>
<dbReference type="Pfam" id="PF00534">
    <property type="entry name" value="Glycos_transf_1"/>
    <property type="match status" value="1"/>
</dbReference>
<dbReference type="KEGG" id="byl:A4V09_19410"/>
<reference evidence="2" key="1">
    <citation type="submission" date="2017-04" db="EMBL/GenBank/DDBJ databases">
        <title>Complete Genome Sequences of Twelve Strains of a Stable Defined Moderately Diverse Mouse Microbiota 2 (sDMDMm2).</title>
        <authorList>
            <person name="Uchimura Y."/>
            <person name="Wyss M."/>
            <person name="Brugiroux S."/>
            <person name="Limenitakis J.P."/>
            <person name="Stecher B."/>
            <person name="McCoy K.D."/>
            <person name="Macpherson A.J."/>
        </authorList>
    </citation>
    <scope>NUCLEOTIDE SEQUENCE</scope>
    <source>
        <strain evidence="2">YL58</strain>
    </source>
</reference>
<protein>
    <recommendedName>
        <fullName evidence="1">Glycosyl transferase family 1 domain-containing protein</fullName>
    </recommendedName>
</protein>